<keyword evidence="9" id="KW-1185">Reference proteome</keyword>
<feature type="region of interest" description="Disordered" evidence="5">
    <location>
        <begin position="447"/>
        <end position="476"/>
    </location>
</feature>
<protein>
    <submittedName>
        <fullName evidence="8">Putative metabolite transport protein GIT1</fullName>
    </submittedName>
</protein>
<dbReference type="InterPro" id="IPR020846">
    <property type="entry name" value="MFS_dom"/>
</dbReference>
<keyword evidence="3 6" id="KW-1133">Transmembrane helix</keyword>
<accession>A0A1Q9EFH8</accession>
<dbReference type="PANTHER" id="PTHR23508:SF10">
    <property type="entry name" value="CARBOXYLIC ACID TRANSPORTER PROTEIN HOMOLOG"/>
    <property type="match status" value="1"/>
</dbReference>
<dbReference type="InterPro" id="IPR011701">
    <property type="entry name" value="MFS"/>
</dbReference>
<evidence type="ECO:0000259" key="7">
    <source>
        <dbReference type="PROSITE" id="PS50850"/>
    </source>
</evidence>
<feature type="transmembrane region" description="Helical" evidence="6">
    <location>
        <begin position="154"/>
        <end position="173"/>
    </location>
</feature>
<feature type="compositionally biased region" description="Acidic residues" evidence="5">
    <location>
        <begin position="461"/>
        <end position="476"/>
    </location>
</feature>
<sequence>MVLSAVAAFLLAFLCIYPIQAMVRILSALATGIGLLTDKYMLGATNFVEHYAVEFHATDSQKDFVKAAMYAGAIMGMIVMGPASDYIGRRLGLILCSVITLLGALLSALAWSENALIAARILTGVGMGGEYPLASAHSAESSEKTSDGARNIALLYLFGSGFGQALCPLVTYIMEEAGVPHELLWRWIFGVGVMLSACGLVLRYLTTQNSQKFVESKKAERKHHDSTWTILSPYWRALLGTAGCWFLFDIVEYGLKQNDAAIFSENASASYAESILQVLWSRLCVIPSLIFAPWFLTKVSSKRVQLIGFVGCGVANLILAVAYEELRELSTLFFVFYILQLSFQSLPGVTTMAISAEIYPSMVRGAAAGISAACGKLGATVGSYLFSELKNLGEIRAIFWTVFVTSALAMLLTALGTPYYNGNTLDEADELARNGKPRQAVKMLYSGPIADQDRTKGAEYVSDDLSEETDEQSAGN</sequence>
<gene>
    <name evidence="8" type="primary">GIT1</name>
    <name evidence="8" type="ORF">AK812_SmicGene10615</name>
</gene>
<feature type="transmembrane region" description="Helical" evidence="6">
    <location>
        <begin position="366"/>
        <end position="385"/>
    </location>
</feature>
<evidence type="ECO:0000256" key="6">
    <source>
        <dbReference type="SAM" id="Phobius"/>
    </source>
</evidence>
<dbReference type="Pfam" id="PF07690">
    <property type="entry name" value="MFS_1"/>
    <property type="match status" value="2"/>
</dbReference>
<evidence type="ECO:0000313" key="8">
    <source>
        <dbReference type="EMBL" id="OLQ06148.1"/>
    </source>
</evidence>
<name>A0A1Q9EFH8_SYMMI</name>
<keyword evidence="2 6" id="KW-0812">Transmembrane</keyword>
<dbReference type="SUPFAM" id="SSF103473">
    <property type="entry name" value="MFS general substrate transporter"/>
    <property type="match status" value="1"/>
</dbReference>
<evidence type="ECO:0000256" key="3">
    <source>
        <dbReference type="ARBA" id="ARBA00022989"/>
    </source>
</evidence>
<evidence type="ECO:0000313" key="9">
    <source>
        <dbReference type="Proteomes" id="UP000186817"/>
    </source>
</evidence>
<dbReference type="AlphaFoldDB" id="A0A1Q9EFH8"/>
<evidence type="ECO:0000256" key="5">
    <source>
        <dbReference type="SAM" id="MobiDB-lite"/>
    </source>
</evidence>
<evidence type="ECO:0000256" key="4">
    <source>
        <dbReference type="ARBA" id="ARBA00023136"/>
    </source>
</evidence>
<comment type="caution">
    <text evidence="8">The sequence shown here is derived from an EMBL/GenBank/DDBJ whole genome shotgun (WGS) entry which is preliminary data.</text>
</comment>
<dbReference type="EMBL" id="LSRX01000166">
    <property type="protein sequence ID" value="OLQ06148.1"/>
    <property type="molecule type" value="Genomic_DNA"/>
</dbReference>
<reference evidence="8 9" key="1">
    <citation type="submission" date="2016-02" db="EMBL/GenBank/DDBJ databases">
        <title>Genome analysis of coral dinoflagellate symbionts highlights evolutionary adaptations to a symbiotic lifestyle.</title>
        <authorList>
            <person name="Aranda M."/>
            <person name="Li Y."/>
            <person name="Liew Y.J."/>
            <person name="Baumgarten S."/>
            <person name="Simakov O."/>
            <person name="Wilson M."/>
            <person name="Piel J."/>
            <person name="Ashoor H."/>
            <person name="Bougouffa S."/>
            <person name="Bajic V.B."/>
            <person name="Ryu T."/>
            <person name="Ravasi T."/>
            <person name="Bayer T."/>
            <person name="Micklem G."/>
            <person name="Kim H."/>
            <person name="Bhak J."/>
            <person name="Lajeunesse T.C."/>
            <person name="Voolstra C.R."/>
        </authorList>
    </citation>
    <scope>NUCLEOTIDE SEQUENCE [LARGE SCALE GENOMIC DNA]</scope>
    <source>
        <strain evidence="8 9">CCMP2467</strain>
    </source>
</reference>
<feature type="transmembrane region" description="Helical" evidence="6">
    <location>
        <begin position="329"/>
        <end position="354"/>
    </location>
</feature>
<feature type="domain" description="Major facilitator superfamily (MFS) profile" evidence="7">
    <location>
        <begin position="4"/>
        <end position="421"/>
    </location>
</feature>
<keyword evidence="4 6" id="KW-0472">Membrane</keyword>
<feature type="transmembrane region" description="Helical" evidence="6">
    <location>
        <begin position="91"/>
        <end position="111"/>
    </location>
</feature>
<dbReference type="OMA" id="FSKHEGM"/>
<feature type="transmembrane region" description="Helical" evidence="6">
    <location>
        <begin position="304"/>
        <end position="323"/>
    </location>
</feature>
<dbReference type="GO" id="GO:0005886">
    <property type="term" value="C:plasma membrane"/>
    <property type="evidence" value="ECO:0007669"/>
    <property type="project" value="TreeGrafter"/>
</dbReference>
<dbReference type="PANTHER" id="PTHR23508">
    <property type="entry name" value="CARBOXYLIC ACID TRANSPORTER PROTEIN HOMOLOG"/>
    <property type="match status" value="1"/>
</dbReference>
<feature type="transmembrane region" description="Helical" evidence="6">
    <location>
        <begin position="67"/>
        <end position="84"/>
    </location>
</feature>
<dbReference type="PROSITE" id="PS00216">
    <property type="entry name" value="SUGAR_TRANSPORT_1"/>
    <property type="match status" value="1"/>
</dbReference>
<dbReference type="GO" id="GO:0046943">
    <property type="term" value="F:carboxylic acid transmembrane transporter activity"/>
    <property type="evidence" value="ECO:0007669"/>
    <property type="project" value="TreeGrafter"/>
</dbReference>
<evidence type="ECO:0000256" key="2">
    <source>
        <dbReference type="ARBA" id="ARBA00022692"/>
    </source>
</evidence>
<comment type="subcellular location">
    <subcellularLocation>
        <location evidence="1">Membrane</location>
        <topology evidence="1">Multi-pass membrane protein</topology>
    </subcellularLocation>
</comment>
<dbReference type="Proteomes" id="UP000186817">
    <property type="component" value="Unassembled WGS sequence"/>
</dbReference>
<dbReference type="InterPro" id="IPR005829">
    <property type="entry name" value="Sugar_transporter_CS"/>
</dbReference>
<evidence type="ECO:0000256" key="1">
    <source>
        <dbReference type="ARBA" id="ARBA00004141"/>
    </source>
</evidence>
<dbReference type="Gene3D" id="1.20.1250.20">
    <property type="entry name" value="MFS general substrate transporter like domains"/>
    <property type="match status" value="1"/>
</dbReference>
<dbReference type="OrthoDB" id="433512at2759"/>
<organism evidence="8 9">
    <name type="scientific">Symbiodinium microadriaticum</name>
    <name type="common">Dinoflagellate</name>
    <name type="synonym">Zooxanthella microadriatica</name>
    <dbReference type="NCBI Taxonomy" id="2951"/>
    <lineage>
        <taxon>Eukaryota</taxon>
        <taxon>Sar</taxon>
        <taxon>Alveolata</taxon>
        <taxon>Dinophyceae</taxon>
        <taxon>Suessiales</taxon>
        <taxon>Symbiodiniaceae</taxon>
        <taxon>Symbiodinium</taxon>
    </lineage>
</organism>
<dbReference type="PROSITE" id="PS50850">
    <property type="entry name" value="MFS"/>
    <property type="match status" value="1"/>
</dbReference>
<proteinExistence type="predicted"/>
<feature type="transmembrane region" description="Helical" evidence="6">
    <location>
        <begin position="397"/>
        <end position="415"/>
    </location>
</feature>
<dbReference type="InterPro" id="IPR036259">
    <property type="entry name" value="MFS_trans_sf"/>
</dbReference>
<feature type="transmembrane region" description="Helical" evidence="6">
    <location>
        <begin position="185"/>
        <end position="206"/>
    </location>
</feature>
<feature type="transmembrane region" description="Helical" evidence="6">
    <location>
        <begin position="279"/>
        <end position="297"/>
    </location>
</feature>